<dbReference type="OMA" id="LHSIPMW"/>
<dbReference type="GO" id="GO:0010274">
    <property type="term" value="P:hydrotropism"/>
    <property type="evidence" value="ECO:0007669"/>
    <property type="project" value="InterPro"/>
</dbReference>
<protein>
    <recommendedName>
        <fullName evidence="3">Protein MIZU-KUSSEI 1</fullName>
    </recommendedName>
</protein>
<accession>A0A0J8CGH9</accession>
<dbReference type="Pfam" id="PF04759">
    <property type="entry name" value="DUF617"/>
    <property type="match status" value="1"/>
</dbReference>
<keyword evidence="2" id="KW-1185">Reference proteome</keyword>
<dbReference type="OrthoDB" id="774785at2759"/>
<dbReference type="eggNOG" id="ENOG502QVEH">
    <property type="taxonomic scope" value="Eukaryota"/>
</dbReference>
<dbReference type="NCBIfam" id="TIGR01570">
    <property type="entry name" value="A_thal_3588"/>
    <property type="match status" value="1"/>
</dbReference>
<reference evidence="1 2" key="1">
    <citation type="journal article" date="2014" name="Nature">
        <title>The genome of the recently domesticated crop plant sugar beet (Beta vulgaris).</title>
        <authorList>
            <person name="Dohm J.C."/>
            <person name="Minoche A.E."/>
            <person name="Holtgrawe D."/>
            <person name="Capella-Gutierrez S."/>
            <person name="Zakrzewski F."/>
            <person name="Tafer H."/>
            <person name="Rupp O."/>
            <person name="Sorensen T.R."/>
            <person name="Stracke R."/>
            <person name="Reinhardt R."/>
            <person name="Goesmann A."/>
            <person name="Kraft T."/>
            <person name="Schulz B."/>
            <person name="Stadler P.F."/>
            <person name="Schmidt T."/>
            <person name="Gabaldon T."/>
            <person name="Lehrach H."/>
            <person name="Weisshaar B."/>
            <person name="Himmelbauer H."/>
        </authorList>
    </citation>
    <scope>NUCLEOTIDE SEQUENCE [LARGE SCALE GENOMIC DNA]</scope>
    <source>
        <tissue evidence="1">Taproot</tissue>
    </source>
</reference>
<dbReference type="EMBL" id="KQ090098">
    <property type="protein sequence ID" value="KMT11133.1"/>
    <property type="molecule type" value="Genomic_DNA"/>
</dbReference>
<gene>
    <name evidence="1" type="ORF">BVRB_5g111220</name>
</gene>
<dbReference type="PANTHER" id="PTHR31276:SF6">
    <property type="entry name" value="PROTEIN MIZU-KUSSEI 1"/>
    <property type="match status" value="1"/>
</dbReference>
<dbReference type="Gramene" id="KMT11133">
    <property type="protein sequence ID" value="KMT11133"/>
    <property type="gene ID" value="BVRB_5g111220"/>
</dbReference>
<dbReference type="AlphaFoldDB" id="A0A0J8CGH9"/>
<dbReference type="KEGG" id="bvg:104893618"/>
<evidence type="ECO:0008006" key="3">
    <source>
        <dbReference type="Google" id="ProtNLM"/>
    </source>
</evidence>
<organism evidence="1 2">
    <name type="scientific">Beta vulgaris subsp. vulgaris</name>
    <name type="common">Beet</name>
    <dbReference type="NCBI Taxonomy" id="3555"/>
    <lineage>
        <taxon>Eukaryota</taxon>
        <taxon>Viridiplantae</taxon>
        <taxon>Streptophyta</taxon>
        <taxon>Embryophyta</taxon>
        <taxon>Tracheophyta</taxon>
        <taxon>Spermatophyta</taxon>
        <taxon>Magnoliopsida</taxon>
        <taxon>eudicotyledons</taxon>
        <taxon>Gunneridae</taxon>
        <taxon>Pentapetalae</taxon>
        <taxon>Caryophyllales</taxon>
        <taxon>Chenopodiaceae</taxon>
        <taxon>Betoideae</taxon>
        <taxon>Beta</taxon>
    </lineage>
</organism>
<name>A0A0J8CGH9_BETVV</name>
<sequence length="250" mass="28016">MTKPDFLRRFFLGCFTITPTTPNTTTTTTLPTTTKKRLSTSLRDDIIIPNSPSCSSSASNSNSDDNISVISHQFAQPRASKSMVICTFFGRRGASHVWFCVQINRVSPKPSLLLELSLSTRDLVKEMQCGLLRIALESKNNFEFSSCPLHLVPLWTMFCNGRRVGFATCRKANLETRNMLKKMQNITMGAGVIAAPAAREKEEEETRPDLMYMRANYEWVIGGADSESFHLISPNECPGQELSVFLLRSF</sequence>
<dbReference type="Proteomes" id="UP000035740">
    <property type="component" value="Chromosome 5"/>
</dbReference>
<evidence type="ECO:0000313" key="2">
    <source>
        <dbReference type="Proteomes" id="UP000035740"/>
    </source>
</evidence>
<evidence type="ECO:0000313" key="1">
    <source>
        <dbReference type="EMBL" id="KMT11133.1"/>
    </source>
</evidence>
<proteinExistence type="predicted"/>
<dbReference type="PANTHER" id="PTHR31276">
    <property type="match status" value="1"/>
</dbReference>
<dbReference type="InterPro" id="IPR006460">
    <property type="entry name" value="MIZ1-like_pln"/>
</dbReference>